<name>A0A0D0VFU5_CRYGA</name>
<feature type="compositionally biased region" description="Basic and acidic residues" evidence="1">
    <location>
        <begin position="1"/>
        <end position="10"/>
    </location>
</feature>
<organism evidence="2">
    <name type="scientific">Cryptococcus bacillisporus CA1280</name>
    <dbReference type="NCBI Taxonomy" id="1296109"/>
    <lineage>
        <taxon>Eukaryota</taxon>
        <taxon>Fungi</taxon>
        <taxon>Dikarya</taxon>
        <taxon>Basidiomycota</taxon>
        <taxon>Agaricomycotina</taxon>
        <taxon>Tremellomycetes</taxon>
        <taxon>Tremellales</taxon>
        <taxon>Cryptococcaceae</taxon>
        <taxon>Cryptococcus</taxon>
        <taxon>Cryptococcus gattii species complex</taxon>
    </lineage>
</organism>
<feature type="compositionally biased region" description="Basic and acidic residues" evidence="1">
    <location>
        <begin position="49"/>
        <end position="62"/>
    </location>
</feature>
<feature type="region of interest" description="Disordered" evidence="1">
    <location>
        <begin position="1"/>
        <end position="35"/>
    </location>
</feature>
<dbReference type="OrthoDB" id="2596093at2759"/>
<feature type="region of interest" description="Disordered" evidence="1">
    <location>
        <begin position="49"/>
        <end position="105"/>
    </location>
</feature>
<accession>A0A0D0VFU5</accession>
<feature type="compositionally biased region" description="Basic and acidic residues" evidence="1">
    <location>
        <begin position="74"/>
        <end position="105"/>
    </location>
</feature>
<sequence>MSGKVFKRDQNTIPFFTFTDPETAIPPNNMIRSNPTAIPLRASDLKHLQAEIDKRKSEREQAHASPSGQAGPHRNGEGRNEVSKDDRNGEERGDERRERHERIGL</sequence>
<dbReference type="HOGENOM" id="CLU_177150_0_0_1"/>
<reference evidence="2" key="1">
    <citation type="submission" date="2015-01" db="EMBL/GenBank/DDBJ databases">
        <title>The Genome Sequence of Cryptococcus gattii CA1280.</title>
        <authorList>
            <consortium name="The Broad Institute Genomics Platform"/>
            <person name="Cuomo C."/>
            <person name="Litvintseva A."/>
            <person name="Chen Y."/>
            <person name="Heitman J."/>
            <person name="Sun S."/>
            <person name="Springer D."/>
            <person name="Dromer F."/>
            <person name="Young S."/>
            <person name="Zeng Q."/>
            <person name="Gargeya S."/>
            <person name="Abouelleil A."/>
            <person name="Alvarado L."/>
            <person name="Chapman S.B."/>
            <person name="Gainer-Dewar J."/>
            <person name="Goldberg J."/>
            <person name="Griggs A."/>
            <person name="Gujja S."/>
            <person name="Hansen M."/>
            <person name="Howarth C."/>
            <person name="Imamovic A."/>
            <person name="Larimer J."/>
            <person name="Murphy C."/>
            <person name="Naylor J."/>
            <person name="Pearson M."/>
            <person name="Priest M."/>
            <person name="Roberts A."/>
            <person name="Saif S."/>
            <person name="Shea T."/>
            <person name="Sykes S."/>
            <person name="Wortman J."/>
            <person name="Nusbaum C."/>
            <person name="Birren B."/>
        </authorList>
    </citation>
    <scope>NUCLEOTIDE SEQUENCE [LARGE SCALE GENOMIC DNA]</scope>
    <source>
        <strain evidence="2">CA1280</strain>
    </source>
</reference>
<evidence type="ECO:0000313" key="2">
    <source>
        <dbReference type="EMBL" id="KIR46356.1"/>
    </source>
</evidence>
<evidence type="ECO:0000256" key="1">
    <source>
        <dbReference type="SAM" id="MobiDB-lite"/>
    </source>
</evidence>
<gene>
    <name evidence="2" type="ORF">I312_04409</name>
</gene>
<dbReference type="AlphaFoldDB" id="A0A0D0VFU5"/>
<protein>
    <submittedName>
        <fullName evidence="2">Uncharacterized protein</fullName>
    </submittedName>
</protein>
<dbReference type="EMBL" id="KN847984">
    <property type="protein sequence ID" value="KIR46356.1"/>
    <property type="molecule type" value="Genomic_DNA"/>
</dbReference>
<proteinExistence type="predicted"/>